<comment type="similarity">
    <text evidence="1">Belongs to the oxygen-dependent FAD-linked oxidoreductase family.</text>
</comment>
<dbReference type="OrthoDB" id="415825at2759"/>
<evidence type="ECO:0000256" key="2">
    <source>
        <dbReference type="ARBA" id="ARBA00022630"/>
    </source>
</evidence>
<feature type="domain" description="FAD-binding PCMH-type" evidence="6">
    <location>
        <begin position="54"/>
        <end position="227"/>
    </location>
</feature>
<feature type="signal peptide" evidence="5">
    <location>
        <begin position="1"/>
        <end position="18"/>
    </location>
</feature>
<comment type="caution">
    <text evidence="7">The sequence shown here is derived from an EMBL/GenBank/DDBJ whole genome shotgun (WGS) entry which is preliminary data.</text>
</comment>
<evidence type="ECO:0000256" key="5">
    <source>
        <dbReference type="SAM" id="SignalP"/>
    </source>
</evidence>
<dbReference type="InterPro" id="IPR036318">
    <property type="entry name" value="FAD-bd_PCMH-like_sf"/>
</dbReference>
<reference evidence="7 8" key="1">
    <citation type="journal article" date="2015" name="BMC Genomics">
        <title>Insights from the genome of Ophiocordyceps polyrhachis-furcata to pathogenicity and host specificity in insect fungi.</title>
        <authorList>
            <person name="Wichadakul D."/>
            <person name="Kobmoo N."/>
            <person name="Ingsriswang S."/>
            <person name="Tangphatsornruang S."/>
            <person name="Chantasingh D."/>
            <person name="Luangsa-ard J.J."/>
            <person name="Eurwilaichitr L."/>
        </authorList>
    </citation>
    <scope>NUCLEOTIDE SEQUENCE [LARGE SCALE GENOMIC DNA]</scope>
    <source>
        <strain evidence="7 8">BCC 54312</strain>
    </source>
</reference>
<sequence length="511" mass="55988">MLSTFPLIGALFVASALTTDEACLKKCLQLAQVPSYFKDQEQFSSLSRPFNARLPFTPAAVVTAESTGHVSEAVKCASSCGGFKVQARSGGHSYASHSLGGQGGSVIIDLASLNQVKVNSDTSAAVGGGVRLGNLDKALFDQGKRAISHGTCAGVGFGGHSLHGGYGFESRLWGLSLDHIHSLEMVLANGTVLNASSTMTDDLFWAVRGAGESFGIVTRFNIRTQAAPKSLVYWSFNLSDATKDISTAVASLYHLQNFALNNTIQDRRLSWGWFLNQTRLLFRGKFHGPLDEFNQRIAPEILRGLPDLAESFRTVREVNWLQSQALFNHGTDEISKLYQPDKPGQYSPQNNFYAKSLTVPDPLTKEALTAYVTYAKEKGTKVKKSSSWYSTGNLYGGPDSQIDIYNSLWSSYGSRGSLWVFQNFGSVKLEEPFDSSLPEFVQGINDAITENMPHARFGAYANYIDPALSAREAHYLYYGPNYNRLLSIKKAVDPEDIFSHPLAIGVDDDYR</sequence>
<dbReference type="InterPro" id="IPR016166">
    <property type="entry name" value="FAD-bd_PCMH"/>
</dbReference>
<keyword evidence="3" id="KW-0274">FAD</keyword>
<dbReference type="GO" id="GO:0016491">
    <property type="term" value="F:oxidoreductase activity"/>
    <property type="evidence" value="ECO:0007669"/>
    <property type="project" value="UniProtKB-KW"/>
</dbReference>
<keyword evidence="5" id="KW-0732">Signal</keyword>
<dbReference type="AlphaFoldDB" id="A0A367L0U7"/>
<dbReference type="STRING" id="1330021.A0A367L0U7"/>
<evidence type="ECO:0000256" key="1">
    <source>
        <dbReference type="ARBA" id="ARBA00005466"/>
    </source>
</evidence>
<dbReference type="Gene3D" id="3.40.462.20">
    <property type="match status" value="1"/>
</dbReference>
<dbReference type="InterPro" id="IPR012951">
    <property type="entry name" value="BBE"/>
</dbReference>
<dbReference type="SUPFAM" id="SSF56176">
    <property type="entry name" value="FAD-binding/transporter-associated domain-like"/>
    <property type="match status" value="1"/>
</dbReference>
<evidence type="ECO:0000256" key="4">
    <source>
        <dbReference type="ARBA" id="ARBA00023002"/>
    </source>
</evidence>
<dbReference type="PROSITE" id="PS51387">
    <property type="entry name" value="FAD_PCMH"/>
    <property type="match status" value="1"/>
</dbReference>
<proteinExistence type="inferred from homology"/>
<dbReference type="Gene3D" id="3.30.465.10">
    <property type="match status" value="1"/>
</dbReference>
<keyword evidence="4" id="KW-0560">Oxidoreductase</keyword>
<keyword evidence="8" id="KW-1185">Reference proteome</keyword>
<feature type="chain" id="PRO_5016942220" description="FAD-binding PCMH-type domain-containing protein" evidence="5">
    <location>
        <begin position="19"/>
        <end position="511"/>
    </location>
</feature>
<gene>
    <name evidence="7" type="ORF">L249_7869</name>
</gene>
<dbReference type="InterPro" id="IPR016169">
    <property type="entry name" value="FAD-bd_PCMH_sub2"/>
</dbReference>
<accession>A0A367L0U7</accession>
<organism evidence="7 8">
    <name type="scientific">Ophiocordyceps polyrhachis-furcata BCC 54312</name>
    <dbReference type="NCBI Taxonomy" id="1330021"/>
    <lineage>
        <taxon>Eukaryota</taxon>
        <taxon>Fungi</taxon>
        <taxon>Dikarya</taxon>
        <taxon>Ascomycota</taxon>
        <taxon>Pezizomycotina</taxon>
        <taxon>Sordariomycetes</taxon>
        <taxon>Hypocreomycetidae</taxon>
        <taxon>Hypocreales</taxon>
        <taxon>Ophiocordycipitaceae</taxon>
        <taxon>Ophiocordyceps</taxon>
    </lineage>
</organism>
<dbReference type="Pfam" id="PF08031">
    <property type="entry name" value="BBE"/>
    <property type="match status" value="1"/>
</dbReference>
<evidence type="ECO:0000313" key="7">
    <source>
        <dbReference type="EMBL" id="RCI08055.1"/>
    </source>
</evidence>
<dbReference type="InterPro" id="IPR006094">
    <property type="entry name" value="Oxid_FAD_bind_N"/>
</dbReference>
<dbReference type="GO" id="GO:0071949">
    <property type="term" value="F:FAD binding"/>
    <property type="evidence" value="ECO:0007669"/>
    <property type="project" value="InterPro"/>
</dbReference>
<dbReference type="Pfam" id="PF01565">
    <property type="entry name" value="FAD_binding_4"/>
    <property type="match status" value="1"/>
</dbReference>
<dbReference type="EMBL" id="LKCN02000022">
    <property type="protein sequence ID" value="RCI08055.1"/>
    <property type="molecule type" value="Genomic_DNA"/>
</dbReference>
<dbReference type="Proteomes" id="UP000253664">
    <property type="component" value="Unassembled WGS sequence"/>
</dbReference>
<keyword evidence="2" id="KW-0285">Flavoprotein</keyword>
<protein>
    <recommendedName>
        <fullName evidence="6">FAD-binding PCMH-type domain-containing protein</fullName>
    </recommendedName>
</protein>
<dbReference type="PANTHER" id="PTHR42973:SF15">
    <property type="entry name" value="FAD-BINDING PCMH-TYPE DOMAIN-CONTAINING PROTEIN"/>
    <property type="match status" value="1"/>
</dbReference>
<name>A0A367L0U7_9HYPO</name>
<dbReference type="PANTHER" id="PTHR42973">
    <property type="entry name" value="BINDING OXIDOREDUCTASE, PUTATIVE (AFU_ORTHOLOGUE AFUA_1G17690)-RELATED"/>
    <property type="match status" value="1"/>
</dbReference>
<evidence type="ECO:0000256" key="3">
    <source>
        <dbReference type="ARBA" id="ARBA00022827"/>
    </source>
</evidence>
<evidence type="ECO:0000259" key="6">
    <source>
        <dbReference type="PROSITE" id="PS51387"/>
    </source>
</evidence>
<evidence type="ECO:0000313" key="8">
    <source>
        <dbReference type="Proteomes" id="UP000253664"/>
    </source>
</evidence>
<dbReference type="InterPro" id="IPR050416">
    <property type="entry name" value="FAD-linked_Oxidoreductase"/>
</dbReference>